<sequence length="260" mass="30325">MFKRKDLGKDLSVFKKVELLMSNICALTEEEFLYEYDKSISEVLGKSQDFNSQLKSWLKLDDWHKQFDGIHPSNSTNIEISGYSNYKELLEEAHMYADIVAKRAYENKQGRLHRSSSRISILLSITAAEDFANLQCSKVLGWSKKKVSSKSLIDKWKDLIPGFETEFSEFKRHLKIRNESIIHFKNSETLDLKHIINLNHKNAKELVELVISMILKSKKSMRDGFDVVDPNNYYNHFMQYLENAVGIAKEINNRKNLNEH</sequence>
<dbReference type="Proteomes" id="UP000307507">
    <property type="component" value="Unassembled WGS sequence"/>
</dbReference>
<comment type="caution">
    <text evidence="1">The sequence shown here is derived from an EMBL/GenBank/DDBJ whole genome shotgun (WGS) entry which is preliminary data.</text>
</comment>
<proteinExistence type="predicted"/>
<gene>
    <name evidence="1" type="ORF">E6C50_01920</name>
</gene>
<name>A0A4S4A3W2_9FLAO</name>
<accession>A0A4S4A3W2</accession>
<evidence type="ECO:0000313" key="1">
    <source>
        <dbReference type="EMBL" id="THF52988.1"/>
    </source>
</evidence>
<keyword evidence="2" id="KW-1185">Reference proteome</keyword>
<dbReference type="EMBL" id="SSNZ01000001">
    <property type="protein sequence ID" value="THF52988.1"/>
    <property type="molecule type" value="Genomic_DNA"/>
</dbReference>
<dbReference type="RefSeq" id="WP_136401513.1">
    <property type="nucleotide sequence ID" value="NZ_SSNZ01000001.1"/>
</dbReference>
<dbReference type="AlphaFoldDB" id="A0A4S4A3W2"/>
<protein>
    <submittedName>
        <fullName evidence="1">Uncharacterized protein</fullName>
    </submittedName>
</protein>
<organism evidence="1 2">
    <name type="scientific">Flavobacterium supellecticarium</name>
    <dbReference type="NCBI Taxonomy" id="2565924"/>
    <lineage>
        <taxon>Bacteria</taxon>
        <taxon>Pseudomonadati</taxon>
        <taxon>Bacteroidota</taxon>
        <taxon>Flavobacteriia</taxon>
        <taxon>Flavobacteriales</taxon>
        <taxon>Flavobacteriaceae</taxon>
        <taxon>Flavobacterium</taxon>
    </lineage>
</organism>
<reference evidence="1 2" key="1">
    <citation type="submission" date="2019-04" db="EMBL/GenBank/DDBJ databases">
        <title>Flavobacterium sp. nov. isolated from construction timber.</title>
        <authorList>
            <person name="Lin S.-Y."/>
            <person name="Chang C.-T."/>
            <person name="Young C.-C."/>
        </authorList>
    </citation>
    <scope>NUCLEOTIDE SEQUENCE [LARGE SCALE GENOMIC DNA]</scope>
    <source>
        <strain evidence="1 2">CC-CTC003</strain>
    </source>
</reference>
<evidence type="ECO:0000313" key="2">
    <source>
        <dbReference type="Proteomes" id="UP000307507"/>
    </source>
</evidence>